<organism evidence="1 2">
    <name type="scientific">Prauserella rugosa</name>
    <dbReference type="NCBI Taxonomy" id="43354"/>
    <lineage>
        <taxon>Bacteria</taxon>
        <taxon>Bacillati</taxon>
        <taxon>Actinomycetota</taxon>
        <taxon>Actinomycetes</taxon>
        <taxon>Pseudonocardiales</taxon>
        <taxon>Pseudonocardiaceae</taxon>
        <taxon>Prauserella</taxon>
    </lineage>
</organism>
<dbReference type="EMBL" id="VLJV01000001">
    <property type="protein sequence ID" value="TWH18779.1"/>
    <property type="molecule type" value="Genomic_DNA"/>
</dbReference>
<evidence type="ECO:0008006" key="3">
    <source>
        <dbReference type="Google" id="ProtNLM"/>
    </source>
</evidence>
<dbReference type="OrthoDB" id="9804685at2"/>
<dbReference type="RefSeq" id="WP_030531946.1">
    <property type="nucleotide sequence ID" value="NZ_JOIJ01000006.1"/>
</dbReference>
<keyword evidence="2" id="KW-1185">Reference proteome</keyword>
<name>A0A660CB92_9PSEU</name>
<evidence type="ECO:0000313" key="2">
    <source>
        <dbReference type="Proteomes" id="UP000317303"/>
    </source>
</evidence>
<evidence type="ECO:0000313" key="1">
    <source>
        <dbReference type="EMBL" id="TWH18779.1"/>
    </source>
</evidence>
<dbReference type="AlphaFoldDB" id="A0A660CB92"/>
<comment type="caution">
    <text evidence="1">The sequence shown here is derived from an EMBL/GenBank/DDBJ whole genome shotgun (WGS) entry which is preliminary data.</text>
</comment>
<gene>
    <name evidence="1" type="ORF">JD82_00600</name>
</gene>
<protein>
    <recommendedName>
        <fullName evidence="3">Sporulation protein YlmC with PRC-barrel domain</fullName>
    </recommendedName>
</protein>
<accession>A0A660CB92</accession>
<proteinExistence type="predicted"/>
<dbReference type="Proteomes" id="UP000317303">
    <property type="component" value="Unassembled WGS sequence"/>
</dbReference>
<sequence>MSDWHGRETLDLGTELMDRQLVDPHGVSVGMVDDVELRLRDDGRLEVVALLTGIATLQRRLPRWIARPLAGAAALVGGADPERRVPVDTVAGVESEIRLTTAGAEATANPAADRARRTVARIPGAGHASG</sequence>
<reference evidence="1 2" key="1">
    <citation type="submission" date="2019-07" db="EMBL/GenBank/DDBJ databases">
        <title>R&amp;d 2014.</title>
        <authorList>
            <person name="Klenk H.-P."/>
        </authorList>
    </citation>
    <scope>NUCLEOTIDE SEQUENCE [LARGE SCALE GENOMIC DNA]</scope>
    <source>
        <strain evidence="1 2">DSM 43194</strain>
    </source>
</reference>